<accession>A0AAE0EQ22</accession>
<feature type="region of interest" description="Disordered" evidence="1">
    <location>
        <begin position="96"/>
        <end position="186"/>
    </location>
</feature>
<name>A0AAE0EQ22_9CHLO</name>
<evidence type="ECO:0000313" key="3">
    <source>
        <dbReference type="EMBL" id="KAK3236094.1"/>
    </source>
</evidence>
<keyword evidence="4" id="KW-1185">Reference proteome</keyword>
<protein>
    <submittedName>
        <fullName evidence="3">Uncharacterized protein</fullName>
    </submittedName>
</protein>
<feature type="chain" id="PRO_5042165528" evidence="2">
    <location>
        <begin position="18"/>
        <end position="225"/>
    </location>
</feature>
<organism evidence="3 4">
    <name type="scientific">Cymbomonas tetramitiformis</name>
    <dbReference type="NCBI Taxonomy" id="36881"/>
    <lineage>
        <taxon>Eukaryota</taxon>
        <taxon>Viridiplantae</taxon>
        <taxon>Chlorophyta</taxon>
        <taxon>Pyramimonadophyceae</taxon>
        <taxon>Pyramimonadales</taxon>
        <taxon>Pyramimonadaceae</taxon>
        <taxon>Cymbomonas</taxon>
    </lineage>
</organism>
<evidence type="ECO:0000256" key="2">
    <source>
        <dbReference type="SAM" id="SignalP"/>
    </source>
</evidence>
<gene>
    <name evidence="3" type="ORF">CYMTET_53744</name>
</gene>
<comment type="caution">
    <text evidence="3">The sequence shown here is derived from an EMBL/GenBank/DDBJ whole genome shotgun (WGS) entry which is preliminary data.</text>
</comment>
<keyword evidence="2" id="KW-0732">Signal</keyword>
<sequence>MHAVWGHVLAPLQYLLATNTPAAPEAPLRATTTRERLQIRASVAMMRKNTIREESRNLLAGSPPLTEGVTPSPPAIRVESVEPLGLPSRHQSAIQLPRLKLPSGGSWHPRDTTSLPPRDFASQHHSMPPIPCDTTIDEDAKFADVTTRSRSRQEIVPSPTPSAPHSPSPPGVHGVKTNTSPAPSPQYENVVDRYAWKLVKEKFEEIMAQFGPFDVDACCNSMGVN</sequence>
<dbReference type="Proteomes" id="UP001190700">
    <property type="component" value="Unassembled WGS sequence"/>
</dbReference>
<dbReference type="EMBL" id="LGRX02035161">
    <property type="protein sequence ID" value="KAK3236094.1"/>
    <property type="molecule type" value="Genomic_DNA"/>
</dbReference>
<proteinExistence type="predicted"/>
<feature type="region of interest" description="Disordered" evidence="1">
    <location>
        <begin position="54"/>
        <end position="75"/>
    </location>
</feature>
<dbReference type="AlphaFoldDB" id="A0AAE0EQ22"/>
<feature type="compositionally biased region" description="Pro residues" evidence="1">
    <location>
        <begin position="158"/>
        <end position="170"/>
    </location>
</feature>
<feature type="signal peptide" evidence="2">
    <location>
        <begin position="1"/>
        <end position="17"/>
    </location>
</feature>
<evidence type="ECO:0000256" key="1">
    <source>
        <dbReference type="SAM" id="MobiDB-lite"/>
    </source>
</evidence>
<evidence type="ECO:0000313" key="4">
    <source>
        <dbReference type="Proteomes" id="UP001190700"/>
    </source>
</evidence>
<reference evidence="3 4" key="1">
    <citation type="journal article" date="2015" name="Genome Biol. Evol.">
        <title>Comparative Genomics of a Bacterivorous Green Alga Reveals Evolutionary Causalities and Consequences of Phago-Mixotrophic Mode of Nutrition.</title>
        <authorList>
            <person name="Burns J.A."/>
            <person name="Paasch A."/>
            <person name="Narechania A."/>
            <person name="Kim E."/>
        </authorList>
    </citation>
    <scope>NUCLEOTIDE SEQUENCE [LARGE SCALE GENOMIC DNA]</scope>
    <source>
        <strain evidence="3 4">PLY_AMNH</strain>
    </source>
</reference>